<dbReference type="GO" id="GO:0046872">
    <property type="term" value="F:metal ion binding"/>
    <property type="evidence" value="ECO:0007669"/>
    <property type="project" value="UniProtKB-UniRule"/>
</dbReference>
<comment type="function">
    <text evidence="4">Required for vesicle-mediated transport. Catalyzes the fusion of transport vesicles within the Golgi cisternae. Is also required for transport from the endoplasmic reticulum to the Golgi stack. Seems to function as a fusion protein required for the delivery of cargo proteins to all compartments of the Golgi stack independent of vesicle origin.</text>
</comment>
<feature type="domain" description="CCD97-like C-terminal" evidence="6">
    <location>
        <begin position="259"/>
        <end position="306"/>
    </location>
</feature>
<dbReference type="AlphaFoldDB" id="A0A811NWF4"/>
<sequence>MEVVNTPSPELALTNRAFVSAADLRRLLDSIALVGEALVLTIRYPYSISLVHLSYLWLWLVGAFVGSIVWQGETEKNVTDLSGDVDNGQRTHGDDSDLHVIIFDEIDAICKVNHLYPLLHILLYFHLFKLSQHMRMSCIFPVSVDRELEGSNVEHCLMVDAIWHSDLDGHNQSCKALKVTYAYLNEAARIKNYSGAELEELTPAFGASTDNLERCRLLEYVAVGPHYSNLISQTLLVLLKRVPPKKCRIGWIAEEIHYLTDVREQKFLSGEGTEHMDYSSIDNDEMLDDHWSREANYNAEKYFEED</sequence>
<accession>A0A811NWF4</accession>
<reference evidence="7" key="1">
    <citation type="submission" date="2020-10" db="EMBL/GenBank/DDBJ databases">
        <authorList>
            <person name="Han B."/>
            <person name="Lu T."/>
            <person name="Zhao Q."/>
            <person name="Huang X."/>
            <person name="Zhao Y."/>
        </authorList>
    </citation>
    <scope>NUCLEOTIDE SEQUENCE</scope>
</reference>
<dbReference type="GO" id="GO:0035494">
    <property type="term" value="P:SNARE complex disassembly"/>
    <property type="evidence" value="ECO:0007669"/>
    <property type="project" value="InterPro"/>
</dbReference>
<keyword evidence="5" id="KW-1133">Transmembrane helix</keyword>
<keyword evidence="5" id="KW-0812">Transmembrane</keyword>
<evidence type="ECO:0000256" key="4">
    <source>
        <dbReference type="RuleBase" id="RU367045"/>
    </source>
</evidence>
<comment type="catalytic activity">
    <reaction evidence="4">
        <text>ATP + H2O = ADP + phosphate + H(+)</text>
        <dbReference type="Rhea" id="RHEA:13065"/>
        <dbReference type="ChEBI" id="CHEBI:15377"/>
        <dbReference type="ChEBI" id="CHEBI:15378"/>
        <dbReference type="ChEBI" id="CHEBI:30616"/>
        <dbReference type="ChEBI" id="CHEBI:43474"/>
        <dbReference type="ChEBI" id="CHEBI:456216"/>
        <dbReference type="EC" id="3.6.4.6"/>
    </reaction>
</comment>
<comment type="subcellular location">
    <subcellularLocation>
        <location evidence="4">Cytoplasm</location>
    </subcellularLocation>
</comment>
<dbReference type="OrthoDB" id="1708752at2759"/>
<gene>
    <name evidence="7" type="ORF">NCGR_LOCUS20341</name>
</gene>
<evidence type="ECO:0000259" key="6">
    <source>
        <dbReference type="Pfam" id="PF09747"/>
    </source>
</evidence>
<comment type="caution">
    <text evidence="7">The sequence shown here is derived from an EMBL/GenBank/DDBJ whole genome shotgun (WGS) entry which is preliminary data.</text>
</comment>
<keyword evidence="4" id="KW-0479">Metal-binding</keyword>
<dbReference type="EMBL" id="CAJGYO010000005">
    <property type="protein sequence ID" value="CAD6229848.1"/>
    <property type="molecule type" value="Genomic_DNA"/>
</dbReference>
<comment type="cofactor">
    <cofactor evidence="4">
        <name>Mg(2+)</name>
        <dbReference type="ChEBI" id="CHEBI:18420"/>
    </cofactor>
    <text evidence="4">Binds 1 Mg(2+) ion per subunit.</text>
</comment>
<dbReference type="GO" id="GO:0043001">
    <property type="term" value="P:Golgi to plasma membrane protein transport"/>
    <property type="evidence" value="ECO:0007669"/>
    <property type="project" value="TreeGrafter"/>
</dbReference>
<dbReference type="PANTHER" id="PTHR23078">
    <property type="entry name" value="VESICULAR-FUSION PROTEIN NSF"/>
    <property type="match status" value="1"/>
</dbReference>
<dbReference type="GO" id="GO:0006891">
    <property type="term" value="P:intra-Golgi vesicle-mediated transport"/>
    <property type="evidence" value="ECO:0007669"/>
    <property type="project" value="TreeGrafter"/>
</dbReference>
<keyword evidence="4" id="KW-0931">ER-Golgi transport</keyword>
<dbReference type="Proteomes" id="UP000604825">
    <property type="component" value="Unassembled WGS sequence"/>
</dbReference>
<comment type="similarity">
    <text evidence="1 4">Belongs to the AAA ATPase family.</text>
</comment>
<dbReference type="EC" id="3.6.4.6" evidence="4"/>
<feature type="transmembrane region" description="Helical" evidence="5">
    <location>
        <begin position="50"/>
        <end position="70"/>
    </location>
</feature>
<keyword evidence="4" id="KW-0653">Protein transport</keyword>
<keyword evidence="4" id="KW-0460">Magnesium</keyword>
<dbReference type="GO" id="GO:0005524">
    <property type="term" value="F:ATP binding"/>
    <property type="evidence" value="ECO:0007669"/>
    <property type="project" value="UniProtKB-UniRule"/>
</dbReference>
<keyword evidence="2 4" id="KW-0547">Nucleotide-binding</keyword>
<dbReference type="GO" id="GO:0016887">
    <property type="term" value="F:ATP hydrolysis activity"/>
    <property type="evidence" value="ECO:0007669"/>
    <property type="project" value="InterPro"/>
</dbReference>
<dbReference type="PANTHER" id="PTHR23078:SF3">
    <property type="entry name" value="VESICLE-FUSING ATPASE"/>
    <property type="match status" value="1"/>
</dbReference>
<keyword evidence="3 4" id="KW-0067">ATP-binding</keyword>
<dbReference type="GO" id="GO:0005795">
    <property type="term" value="C:Golgi stack"/>
    <property type="evidence" value="ECO:0007669"/>
    <property type="project" value="TreeGrafter"/>
</dbReference>
<evidence type="ECO:0000256" key="3">
    <source>
        <dbReference type="ARBA" id="ARBA00022840"/>
    </source>
</evidence>
<keyword evidence="4" id="KW-0378">Hydrolase</keyword>
<protein>
    <recommendedName>
        <fullName evidence="4">Vesicle-fusing ATPase</fullName>
        <ecNumber evidence="4">3.6.4.6</ecNumber>
    </recommendedName>
</protein>
<keyword evidence="4" id="KW-0813">Transport</keyword>
<dbReference type="InterPro" id="IPR040233">
    <property type="entry name" value="CCD97-like_C"/>
</dbReference>
<keyword evidence="4" id="KW-0963">Cytoplasm</keyword>
<keyword evidence="8" id="KW-1185">Reference proteome</keyword>
<dbReference type="Pfam" id="PF09747">
    <property type="entry name" value="CCD97-like_C"/>
    <property type="match status" value="1"/>
</dbReference>
<evidence type="ECO:0000313" key="7">
    <source>
        <dbReference type="EMBL" id="CAD6229848.1"/>
    </source>
</evidence>
<name>A0A811NWF4_9POAL</name>
<proteinExistence type="inferred from homology"/>
<evidence type="ECO:0000256" key="2">
    <source>
        <dbReference type="ARBA" id="ARBA00022741"/>
    </source>
</evidence>
<dbReference type="InterPro" id="IPR039812">
    <property type="entry name" value="Vesicle-fus_ATPase"/>
</dbReference>
<evidence type="ECO:0000313" key="8">
    <source>
        <dbReference type="Proteomes" id="UP000604825"/>
    </source>
</evidence>
<organism evidence="7 8">
    <name type="scientific">Miscanthus lutarioriparius</name>
    <dbReference type="NCBI Taxonomy" id="422564"/>
    <lineage>
        <taxon>Eukaryota</taxon>
        <taxon>Viridiplantae</taxon>
        <taxon>Streptophyta</taxon>
        <taxon>Embryophyta</taxon>
        <taxon>Tracheophyta</taxon>
        <taxon>Spermatophyta</taxon>
        <taxon>Magnoliopsida</taxon>
        <taxon>Liliopsida</taxon>
        <taxon>Poales</taxon>
        <taxon>Poaceae</taxon>
        <taxon>PACMAD clade</taxon>
        <taxon>Panicoideae</taxon>
        <taxon>Andropogonodae</taxon>
        <taxon>Andropogoneae</taxon>
        <taxon>Saccharinae</taxon>
        <taxon>Miscanthus</taxon>
    </lineage>
</organism>
<evidence type="ECO:0000256" key="5">
    <source>
        <dbReference type="SAM" id="Phobius"/>
    </source>
</evidence>
<evidence type="ECO:0000256" key="1">
    <source>
        <dbReference type="ARBA" id="ARBA00006914"/>
    </source>
</evidence>
<keyword evidence="5" id="KW-0472">Membrane</keyword>
<dbReference type="Gene3D" id="2.40.40.20">
    <property type="match status" value="1"/>
</dbReference>